<gene>
    <name evidence="2" type="ORF">KSP40_PGU009374</name>
</gene>
<keyword evidence="3" id="KW-1185">Reference proteome</keyword>
<feature type="region of interest" description="Disordered" evidence="1">
    <location>
        <begin position="144"/>
        <end position="206"/>
    </location>
</feature>
<protein>
    <submittedName>
        <fullName evidence="2">Uncharacterized protein</fullName>
    </submittedName>
</protein>
<sequence length="424" mass="46350">MVMVPPLQLLVEGDEVEASTAWDKRYAQVELLERSKTVKPKEKKVQFLSSKANLEGMSILKKTARKSSSTEIHVSTNKQNRGLEKRAKSKFHEYLKMELSEGVVGAEEDLKIERRLAKKLLKGRNLGGPDDGLNLLIEGTPSFDDFSNAKHDIDDDGLKIKRQKRKHKDSSTEDEDKNRKRRKSSKAHANGLDECYPTNKTTDVGEQHNASNIEGPLNETMDTAANANYISPPSRAITTCESEEHVQFGLKVKRLLSKLVGSTVESTSGEVAKIFQSVTRSVGCEIVGEKIMTFCVCEEKGGEQGAAVFAAFIAGMACLVGVDFSAKILAYVARSFEKPGQQPWTVHGGIQQAVAGDGYPRRETAAALPGGGDGCRQQVSWNLMAVGEIPALRQDGEGGSMCRILWENRPAAGPLGNREEFAAI</sequence>
<reference evidence="2 3" key="1">
    <citation type="journal article" date="2022" name="Nat. Plants">
        <title>Genomes of leafy and leafless Platanthera orchids illuminate the evolution of mycoheterotrophy.</title>
        <authorList>
            <person name="Li M.H."/>
            <person name="Liu K.W."/>
            <person name="Li Z."/>
            <person name="Lu H.C."/>
            <person name="Ye Q.L."/>
            <person name="Zhang D."/>
            <person name="Wang J.Y."/>
            <person name="Li Y.F."/>
            <person name="Zhong Z.M."/>
            <person name="Liu X."/>
            <person name="Yu X."/>
            <person name="Liu D.K."/>
            <person name="Tu X.D."/>
            <person name="Liu B."/>
            <person name="Hao Y."/>
            <person name="Liao X.Y."/>
            <person name="Jiang Y.T."/>
            <person name="Sun W.H."/>
            <person name="Chen J."/>
            <person name="Chen Y.Q."/>
            <person name="Ai Y."/>
            <person name="Zhai J.W."/>
            <person name="Wu S.S."/>
            <person name="Zhou Z."/>
            <person name="Hsiao Y.Y."/>
            <person name="Wu W.L."/>
            <person name="Chen Y.Y."/>
            <person name="Lin Y.F."/>
            <person name="Hsu J.L."/>
            <person name="Li C.Y."/>
            <person name="Wang Z.W."/>
            <person name="Zhao X."/>
            <person name="Zhong W.Y."/>
            <person name="Ma X.K."/>
            <person name="Ma L."/>
            <person name="Huang J."/>
            <person name="Chen G.Z."/>
            <person name="Huang M.Z."/>
            <person name="Huang L."/>
            <person name="Peng D.H."/>
            <person name="Luo Y.B."/>
            <person name="Zou S.Q."/>
            <person name="Chen S.P."/>
            <person name="Lan S."/>
            <person name="Tsai W.C."/>
            <person name="Van de Peer Y."/>
            <person name="Liu Z.J."/>
        </authorList>
    </citation>
    <scope>NUCLEOTIDE SEQUENCE [LARGE SCALE GENOMIC DNA]</scope>
    <source>
        <strain evidence="2">Lor288</strain>
    </source>
</reference>
<organism evidence="2 3">
    <name type="scientific">Platanthera guangdongensis</name>
    <dbReference type="NCBI Taxonomy" id="2320717"/>
    <lineage>
        <taxon>Eukaryota</taxon>
        <taxon>Viridiplantae</taxon>
        <taxon>Streptophyta</taxon>
        <taxon>Embryophyta</taxon>
        <taxon>Tracheophyta</taxon>
        <taxon>Spermatophyta</taxon>
        <taxon>Magnoliopsida</taxon>
        <taxon>Liliopsida</taxon>
        <taxon>Asparagales</taxon>
        <taxon>Orchidaceae</taxon>
        <taxon>Orchidoideae</taxon>
        <taxon>Orchideae</taxon>
        <taxon>Orchidinae</taxon>
        <taxon>Platanthera</taxon>
    </lineage>
</organism>
<feature type="compositionally biased region" description="Basic and acidic residues" evidence="1">
    <location>
        <begin position="147"/>
        <end position="159"/>
    </location>
</feature>
<dbReference type="InterPro" id="IPR050781">
    <property type="entry name" value="CWC22_splicing_factor"/>
</dbReference>
<evidence type="ECO:0000313" key="2">
    <source>
        <dbReference type="EMBL" id="KAK8945952.1"/>
    </source>
</evidence>
<name>A0ABR2LPK3_9ASPA</name>
<dbReference type="Proteomes" id="UP001412067">
    <property type="component" value="Unassembled WGS sequence"/>
</dbReference>
<evidence type="ECO:0000313" key="3">
    <source>
        <dbReference type="Proteomes" id="UP001412067"/>
    </source>
</evidence>
<evidence type="ECO:0000256" key="1">
    <source>
        <dbReference type="SAM" id="MobiDB-lite"/>
    </source>
</evidence>
<dbReference type="EMBL" id="JBBWWR010000017">
    <property type="protein sequence ID" value="KAK8945952.1"/>
    <property type="molecule type" value="Genomic_DNA"/>
</dbReference>
<accession>A0ABR2LPK3</accession>
<dbReference type="PANTHER" id="PTHR18034:SF4">
    <property type="entry name" value="NUCLEOLAR MIF4G DOMAIN-CONTAINING PROTEIN 1"/>
    <property type="match status" value="1"/>
</dbReference>
<dbReference type="Gene3D" id="1.25.40.180">
    <property type="match status" value="1"/>
</dbReference>
<proteinExistence type="predicted"/>
<comment type="caution">
    <text evidence="2">The sequence shown here is derived from an EMBL/GenBank/DDBJ whole genome shotgun (WGS) entry which is preliminary data.</text>
</comment>
<dbReference type="PANTHER" id="PTHR18034">
    <property type="entry name" value="CELL CYCLE CONTROL PROTEIN CWF22-RELATED"/>
    <property type="match status" value="1"/>
</dbReference>